<dbReference type="SUPFAM" id="SSF69255">
    <property type="entry name" value="gp5 N-terminal domain-like"/>
    <property type="match status" value="1"/>
</dbReference>
<protein>
    <submittedName>
        <fullName evidence="2">Uncharacterized conserved protein, implicated in type VI secretion and phage assembly</fullName>
    </submittedName>
</protein>
<dbReference type="InterPro" id="IPR006531">
    <property type="entry name" value="Gp5/Vgr_OB"/>
</dbReference>
<dbReference type="Pfam" id="PF05954">
    <property type="entry name" value="Phage_GPD"/>
    <property type="match status" value="1"/>
</dbReference>
<name>A0A1H8GAJ3_9PROT</name>
<dbReference type="Gene3D" id="4.10.220.110">
    <property type="match status" value="1"/>
</dbReference>
<dbReference type="STRING" id="917.SAMN05216326_10167"/>
<organism evidence="2 3">
    <name type="scientific">Nitrosomonas marina</name>
    <dbReference type="NCBI Taxonomy" id="917"/>
    <lineage>
        <taxon>Bacteria</taxon>
        <taxon>Pseudomonadati</taxon>
        <taxon>Pseudomonadota</taxon>
        <taxon>Betaproteobacteria</taxon>
        <taxon>Nitrosomonadales</taxon>
        <taxon>Nitrosomonadaceae</taxon>
        <taxon>Nitrosomonas</taxon>
    </lineage>
</organism>
<proteinExistence type="predicted"/>
<dbReference type="InterPro" id="IPR037026">
    <property type="entry name" value="Vgr_OB-fold_dom_sf"/>
</dbReference>
<evidence type="ECO:0000313" key="3">
    <source>
        <dbReference type="Proteomes" id="UP000199459"/>
    </source>
</evidence>
<dbReference type="AlphaFoldDB" id="A0A1H8GAJ3"/>
<evidence type="ECO:0000313" key="2">
    <source>
        <dbReference type="EMBL" id="SEN41056.1"/>
    </source>
</evidence>
<accession>A0A1H8GAJ3</accession>
<reference evidence="2 3" key="1">
    <citation type="submission" date="2016-10" db="EMBL/GenBank/DDBJ databases">
        <authorList>
            <person name="de Groot N.N."/>
        </authorList>
    </citation>
    <scope>NUCLEOTIDE SEQUENCE [LARGE SCALE GENOMIC DNA]</scope>
    <source>
        <strain evidence="2 3">Nm22</strain>
    </source>
</reference>
<dbReference type="OrthoDB" id="4931325at2"/>
<dbReference type="Pfam" id="PF04717">
    <property type="entry name" value="Phage_base_V"/>
    <property type="match status" value="1"/>
</dbReference>
<dbReference type="EMBL" id="FOCP01000017">
    <property type="protein sequence ID" value="SEN41056.1"/>
    <property type="molecule type" value="Genomic_DNA"/>
</dbReference>
<dbReference type="Gene3D" id="2.40.50.230">
    <property type="entry name" value="Gp5 N-terminal domain"/>
    <property type="match status" value="1"/>
</dbReference>
<dbReference type="RefSeq" id="WP_090633185.1">
    <property type="nucleotide sequence ID" value="NZ_FOCP01000017.1"/>
</dbReference>
<gene>
    <name evidence="2" type="ORF">SAMN05216325_11724</name>
</gene>
<dbReference type="Gene3D" id="2.30.110.50">
    <property type="match status" value="1"/>
</dbReference>
<dbReference type="SUPFAM" id="SSF69279">
    <property type="entry name" value="Phage tail proteins"/>
    <property type="match status" value="1"/>
</dbReference>
<dbReference type="Gene3D" id="3.55.50.10">
    <property type="entry name" value="Baseplate protein-like domains"/>
    <property type="match status" value="1"/>
</dbReference>
<evidence type="ECO:0000259" key="1">
    <source>
        <dbReference type="Pfam" id="PF04717"/>
    </source>
</evidence>
<sequence>MFSTVPQIIIEIDGSTLASGIIQTIHEIRVRQILSSPSQCEIILQEAHEDISAEALSKMGATIHIKIGHQEQSLFYGQITAVEQHYNASIRPQIHIRAYDLLHRLRKHQPVRTHVKVDFYQLAEELTHDAGITVVEKKSTPVTPRLVQYRQSDLEFLSELGGNYGLYFFLNKRDLRITGLEGYETGERLTLGENLFEARFSVNADTITQSVNTTGWNLQRAASHVKNAQTASTEMPARKFIDTARFGADGQRTIVDYNCENDHLAETAAQNELDRRVAQQVTLWGIAQGNVNLTPGAAVQVSGVNASLESRYVLTEICHSITPDKGFFSEINTATPVLASVQKKASKNATIGIVSQVNDPDNLGRIKVSLPTYNDIETDWLEVLVPGAGASKGQLILPDVGDNVLLLFVNEEPAQPIVLGGLYGEKPIPDTVVDQGAVKRFVTQTAGKQRFLLDDTENTIRIETQNGHYISLTPAEIGITRNNGSSVTLTDDRMTIHSETNLEIEAPGNKITIRGKRIDFEEAS</sequence>
<feature type="domain" description="Gp5/Type VI secretion system Vgr protein OB-fold" evidence="1">
    <location>
        <begin position="351"/>
        <end position="423"/>
    </location>
</feature>
<dbReference type="Proteomes" id="UP000199459">
    <property type="component" value="Unassembled WGS sequence"/>
</dbReference>